<dbReference type="Pfam" id="PF00583">
    <property type="entry name" value="Acetyltransf_1"/>
    <property type="match status" value="1"/>
</dbReference>
<dbReference type="Gene3D" id="3.40.630.30">
    <property type="match status" value="1"/>
</dbReference>
<dbReference type="InterPro" id="IPR016181">
    <property type="entry name" value="Acyl_CoA_acyltransferase"/>
</dbReference>
<dbReference type="RefSeq" id="WP_233512356.1">
    <property type="nucleotide sequence ID" value="NZ_POUB01000021.1"/>
</dbReference>
<evidence type="ECO:0000313" key="3">
    <source>
        <dbReference type="Proteomes" id="UP000248749"/>
    </source>
</evidence>
<dbReference type="SUPFAM" id="SSF55729">
    <property type="entry name" value="Acyl-CoA N-acyltransferases (Nat)"/>
    <property type="match status" value="1"/>
</dbReference>
<evidence type="ECO:0000313" key="2">
    <source>
        <dbReference type="EMBL" id="PZG01735.1"/>
    </source>
</evidence>
<name>A0A2W2D8P1_9ACTN</name>
<dbReference type="AlphaFoldDB" id="A0A2W2D8P1"/>
<reference evidence="2 3" key="1">
    <citation type="submission" date="2018-01" db="EMBL/GenBank/DDBJ databases">
        <title>Draft genome sequence of Salinispora sp. 13K206.</title>
        <authorList>
            <person name="Sahin N."/>
            <person name="Saygin H."/>
            <person name="Ay H."/>
        </authorList>
    </citation>
    <scope>NUCLEOTIDE SEQUENCE [LARGE SCALE GENOMIC DNA]</scope>
    <source>
        <strain evidence="2 3">13K206</strain>
    </source>
</reference>
<dbReference type="InterPro" id="IPR000182">
    <property type="entry name" value="GNAT_dom"/>
</dbReference>
<accession>A0A2W2D8P1</accession>
<comment type="caution">
    <text evidence="2">The sequence shown here is derived from an EMBL/GenBank/DDBJ whole genome shotgun (WGS) entry which is preliminary data.</text>
</comment>
<dbReference type="PROSITE" id="PS51186">
    <property type="entry name" value="GNAT"/>
    <property type="match status" value="1"/>
</dbReference>
<dbReference type="Proteomes" id="UP000248749">
    <property type="component" value="Unassembled WGS sequence"/>
</dbReference>
<keyword evidence="3" id="KW-1185">Reference proteome</keyword>
<proteinExistence type="predicted"/>
<evidence type="ECO:0000259" key="1">
    <source>
        <dbReference type="PROSITE" id="PS51186"/>
    </source>
</evidence>
<keyword evidence="2" id="KW-0808">Transferase</keyword>
<organism evidence="2 3">
    <name type="scientific">Micromonospora deserti</name>
    <dbReference type="NCBI Taxonomy" id="2070366"/>
    <lineage>
        <taxon>Bacteria</taxon>
        <taxon>Bacillati</taxon>
        <taxon>Actinomycetota</taxon>
        <taxon>Actinomycetes</taxon>
        <taxon>Micromonosporales</taxon>
        <taxon>Micromonosporaceae</taxon>
        <taxon>Micromonospora</taxon>
    </lineage>
</organism>
<gene>
    <name evidence="2" type="ORF">C1I99_05675</name>
</gene>
<dbReference type="EMBL" id="POUB01000021">
    <property type="protein sequence ID" value="PZG01735.1"/>
    <property type="molecule type" value="Genomic_DNA"/>
</dbReference>
<dbReference type="GO" id="GO:0016747">
    <property type="term" value="F:acyltransferase activity, transferring groups other than amino-acyl groups"/>
    <property type="evidence" value="ECO:0007669"/>
    <property type="project" value="InterPro"/>
</dbReference>
<protein>
    <submittedName>
        <fullName evidence="2">GNAT family N-acetyltransferase</fullName>
    </submittedName>
</protein>
<feature type="domain" description="N-acetyltransferase" evidence="1">
    <location>
        <begin position="8"/>
        <end position="176"/>
    </location>
</feature>
<sequence>MTWHDKRVNFRIAQPDQAAEVLGVLDEAAAWLAQRSIHQWPARFESSWIEDALQRGETWLVEVDNTVTGTFTLDWADPLWNDVAGNAGYLHRVAIRRRTSGLGAVILSWAKGTVHQHARHALRLDCVTANPRLRAYYEAAGFVHRGDVLVAGAAPGQRQTHGQTTLVSRYELRLNC</sequence>